<organism evidence="1 2">
    <name type="scientific">Trifolium medium</name>
    <dbReference type="NCBI Taxonomy" id="97028"/>
    <lineage>
        <taxon>Eukaryota</taxon>
        <taxon>Viridiplantae</taxon>
        <taxon>Streptophyta</taxon>
        <taxon>Embryophyta</taxon>
        <taxon>Tracheophyta</taxon>
        <taxon>Spermatophyta</taxon>
        <taxon>Magnoliopsida</taxon>
        <taxon>eudicotyledons</taxon>
        <taxon>Gunneridae</taxon>
        <taxon>Pentapetalae</taxon>
        <taxon>rosids</taxon>
        <taxon>fabids</taxon>
        <taxon>Fabales</taxon>
        <taxon>Fabaceae</taxon>
        <taxon>Papilionoideae</taxon>
        <taxon>50 kb inversion clade</taxon>
        <taxon>NPAAA clade</taxon>
        <taxon>Hologalegina</taxon>
        <taxon>IRL clade</taxon>
        <taxon>Trifolieae</taxon>
        <taxon>Trifolium</taxon>
    </lineage>
</organism>
<dbReference type="EMBL" id="LXQA010413289">
    <property type="protein sequence ID" value="MCI50225.1"/>
    <property type="molecule type" value="Genomic_DNA"/>
</dbReference>
<comment type="caution">
    <text evidence="1">The sequence shown here is derived from an EMBL/GenBank/DDBJ whole genome shotgun (WGS) entry which is preliminary data.</text>
</comment>
<evidence type="ECO:0000313" key="2">
    <source>
        <dbReference type="Proteomes" id="UP000265520"/>
    </source>
</evidence>
<reference evidence="1 2" key="1">
    <citation type="journal article" date="2018" name="Front. Plant Sci.">
        <title>Red Clover (Trifolium pratense) and Zigzag Clover (T. medium) - A Picture of Genomic Similarities and Differences.</title>
        <authorList>
            <person name="Dluhosova J."/>
            <person name="Istvanek J."/>
            <person name="Nedelnik J."/>
            <person name="Repkova J."/>
        </authorList>
    </citation>
    <scope>NUCLEOTIDE SEQUENCE [LARGE SCALE GENOMIC DNA]</scope>
    <source>
        <strain evidence="2">cv. 10/8</strain>
        <tissue evidence="1">Leaf</tissue>
    </source>
</reference>
<evidence type="ECO:0000313" key="1">
    <source>
        <dbReference type="EMBL" id="MCI50225.1"/>
    </source>
</evidence>
<name>A0A392SQA6_9FABA</name>
<keyword evidence="2" id="KW-1185">Reference proteome</keyword>
<dbReference type="Proteomes" id="UP000265520">
    <property type="component" value="Unassembled WGS sequence"/>
</dbReference>
<dbReference type="AlphaFoldDB" id="A0A392SQA6"/>
<proteinExistence type="predicted"/>
<accession>A0A392SQA6</accession>
<sequence length="43" mass="5140">MKGGKKRNMEGGGKVPFLENLHFSKPKRYAYLIDWYEDIHKKE</sequence>
<feature type="non-terminal residue" evidence="1">
    <location>
        <position position="43"/>
    </location>
</feature>
<protein>
    <submittedName>
        <fullName evidence="1">Uncharacterized protein</fullName>
    </submittedName>
</protein>